<dbReference type="AlphaFoldDB" id="A0A146FGS6"/>
<evidence type="ECO:0000313" key="2">
    <source>
        <dbReference type="Proteomes" id="UP000075230"/>
    </source>
</evidence>
<reference evidence="2" key="2">
    <citation type="submission" date="2016-02" db="EMBL/GenBank/DDBJ databases">
        <title>Genome sequencing of Aspergillus luchuensis NBRC 4314.</title>
        <authorList>
            <person name="Yamada O."/>
        </authorList>
    </citation>
    <scope>NUCLEOTIDE SEQUENCE [LARGE SCALE GENOMIC DNA]</scope>
    <source>
        <strain evidence="2">RIB 2604</strain>
    </source>
</reference>
<sequence length="115" mass="12708">MELRRRSLEQLIAILQKGNKCEELGFRTLSDERGPIPFAAIASFDPKAGDDPDQRALMMARPSRDKLPMAFRVVLVMYPPGGLTIPPRSADWVLPRSQAAMTVQTAECPALLGED</sequence>
<comment type="caution">
    <text evidence="1">The sequence shown here is derived from an EMBL/GenBank/DDBJ whole genome shotgun (WGS) entry which is preliminary data.</text>
</comment>
<accession>A0A146FGS6</accession>
<gene>
    <name evidence="1" type="ORF">RIB2604_01900080</name>
</gene>
<evidence type="ECO:0000313" key="1">
    <source>
        <dbReference type="EMBL" id="GAT25057.1"/>
    </source>
</evidence>
<reference evidence="1 2" key="1">
    <citation type="journal article" date="2016" name="DNA Res.">
        <title>Genome sequence of Aspergillus luchuensis NBRC 4314.</title>
        <authorList>
            <person name="Yamada O."/>
            <person name="Machida M."/>
            <person name="Hosoyama A."/>
            <person name="Goto M."/>
            <person name="Takahashi T."/>
            <person name="Futagami T."/>
            <person name="Yamagata Y."/>
            <person name="Takeuchi M."/>
            <person name="Kobayashi T."/>
            <person name="Koike H."/>
            <person name="Abe K."/>
            <person name="Asai K."/>
            <person name="Arita M."/>
            <person name="Fujita N."/>
            <person name="Fukuda K."/>
            <person name="Higa K."/>
            <person name="Horikawa H."/>
            <person name="Ishikawa T."/>
            <person name="Jinno K."/>
            <person name="Kato Y."/>
            <person name="Kirimura K."/>
            <person name="Mizutani O."/>
            <person name="Nakasone K."/>
            <person name="Sano M."/>
            <person name="Shiraishi Y."/>
            <person name="Tsukahara M."/>
            <person name="Gomi K."/>
        </authorList>
    </citation>
    <scope>NUCLEOTIDE SEQUENCE [LARGE SCALE GENOMIC DNA]</scope>
    <source>
        <strain evidence="1 2">RIB 2604</strain>
    </source>
</reference>
<dbReference type="EMBL" id="BCWF01000019">
    <property type="protein sequence ID" value="GAT25057.1"/>
    <property type="molecule type" value="Genomic_DNA"/>
</dbReference>
<proteinExistence type="predicted"/>
<dbReference type="Proteomes" id="UP000075230">
    <property type="component" value="Unassembled WGS sequence"/>
</dbReference>
<name>A0A146FGS6_ASPKA</name>
<protein>
    <submittedName>
        <fullName evidence="1">Chitin synthase G</fullName>
    </submittedName>
</protein>
<organism evidence="1 2">
    <name type="scientific">Aspergillus kawachii</name>
    <name type="common">White koji mold</name>
    <name type="synonym">Aspergillus awamori var. kawachi</name>
    <dbReference type="NCBI Taxonomy" id="1069201"/>
    <lineage>
        <taxon>Eukaryota</taxon>
        <taxon>Fungi</taxon>
        <taxon>Dikarya</taxon>
        <taxon>Ascomycota</taxon>
        <taxon>Pezizomycotina</taxon>
        <taxon>Eurotiomycetes</taxon>
        <taxon>Eurotiomycetidae</taxon>
        <taxon>Eurotiales</taxon>
        <taxon>Aspergillaceae</taxon>
        <taxon>Aspergillus</taxon>
        <taxon>Aspergillus subgen. Circumdati</taxon>
    </lineage>
</organism>